<dbReference type="EMBL" id="JAJSOF020000021">
    <property type="protein sequence ID" value="KAJ4437054.1"/>
    <property type="molecule type" value="Genomic_DNA"/>
</dbReference>
<accession>A0ABQ8SS80</accession>
<comment type="caution">
    <text evidence="1">The sequence shown here is derived from an EMBL/GenBank/DDBJ whole genome shotgun (WGS) entry which is preliminary data.</text>
</comment>
<evidence type="ECO:0000313" key="2">
    <source>
        <dbReference type="Proteomes" id="UP001148838"/>
    </source>
</evidence>
<reference evidence="1 2" key="1">
    <citation type="journal article" date="2022" name="Allergy">
        <title>Genome assembly and annotation of Periplaneta americana reveal a comprehensive cockroach allergen profile.</title>
        <authorList>
            <person name="Wang L."/>
            <person name="Xiong Q."/>
            <person name="Saelim N."/>
            <person name="Wang L."/>
            <person name="Nong W."/>
            <person name="Wan A.T."/>
            <person name="Shi M."/>
            <person name="Liu X."/>
            <person name="Cao Q."/>
            <person name="Hui J.H.L."/>
            <person name="Sookrung N."/>
            <person name="Leung T.F."/>
            <person name="Tungtrongchitr A."/>
            <person name="Tsui S.K.W."/>
        </authorList>
    </citation>
    <scope>NUCLEOTIDE SEQUENCE [LARGE SCALE GENOMIC DNA]</scope>
    <source>
        <strain evidence="1">PWHHKU_190912</strain>
    </source>
</reference>
<proteinExistence type="predicted"/>
<name>A0ABQ8SS80_PERAM</name>
<evidence type="ECO:0000313" key="1">
    <source>
        <dbReference type="EMBL" id="KAJ4437054.1"/>
    </source>
</evidence>
<evidence type="ECO:0008006" key="3">
    <source>
        <dbReference type="Google" id="ProtNLM"/>
    </source>
</evidence>
<dbReference type="Proteomes" id="UP001148838">
    <property type="component" value="Unassembled WGS sequence"/>
</dbReference>
<sequence length="200" mass="22597">MKGNTSEEQGLPAYVVVLRIPSLQTRFVQAIPRPRAVIGPSLPTYHLRRGLVSERTKRLVKCFVRSVALYGAETWTLRQSEEKRIEAFKCGMDKDGVCEVDSQNQAAQMVLIELGRYFGARELSNSSPESMANWSIQHRVFTIDSYTKHESVVHVQRRFGDNRDLGPVPTRKTILSWGISGGNQLLRGYYKKNSAPAVEE</sequence>
<protein>
    <recommendedName>
        <fullName evidence="3">Per a allergen</fullName>
    </recommendedName>
</protein>
<keyword evidence="2" id="KW-1185">Reference proteome</keyword>
<gene>
    <name evidence="1" type="ORF">ANN_17189</name>
</gene>
<organism evidence="1 2">
    <name type="scientific">Periplaneta americana</name>
    <name type="common">American cockroach</name>
    <name type="synonym">Blatta americana</name>
    <dbReference type="NCBI Taxonomy" id="6978"/>
    <lineage>
        <taxon>Eukaryota</taxon>
        <taxon>Metazoa</taxon>
        <taxon>Ecdysozoa</taxon>
        <taxon>Arthropoda</taxon>
        <taxon>Hexapoda</taxon>
        <taxon>Insecta</taxon>
        <taxon>Pterygota</taxon>
        <taxon>Neoptera</taxon>
        <taxon>Polyneoptera</taxon>
        <taxon>Dictyoptera</taxon>
        <taxon>Blattodea</taxon>
        <taxon>Blattoidea</taxon>
        <taxon>Blattidae</taxon>
        <taxon>Blattinae</taxon>
        <taxon>Periplaneta</taxon>
    </lineage>
</organism>